<dbReference type="InterPro" id="IPR006860">
    <property type="entry name" value="FecR"/>
</dbReference>
<feature type="transmembrane region" description="Helical" evidence="1">
    <location>
        <begin position="112"/>
        <end position="129"/>
    </location>
</feature>
<accession>A0A4Q0M5K4</accession>
<reference evidence="3 4" key="1">
    <citation type="submission" date="2018-12" db="EMBL/GenBank/DDBJ databases">
        <title>The Draft Genome Sequence of the Soil Bacterium Pedobacter tournemirensis R1.</title>
        <authorList>
            <person name="He J."/>
        </authorList>
    </citation>
    <scope>NUCLEOTIDE SEQUENCE [LARGE SCALE GENOMIC DNA]</scope>
    <source>
        <strain evidence="3 4">R1</strain>
    </source>
</reference>
<dbReference type="PANTHER" id="PTHR30273:SF2">
    <property type="entry name" value="PROTEIN FECR"/>
    <property type="match status" value="1"/>
</dbReference>
<dbReference type="GO" id="GO:0016989">
    <property type="term" value="F:sigma factor antagonist activity"/>
    <property type="evidence" value="ECO:0007669"/>
    <property type="project" value="TreeGrafter"/>
</dbReference>
<feature type="domain" description="FecR protein" evidence="2">
    <location>
        <begin position="138"/>
        <end position="239"/>
    </location>
</feature>
<organism evidence="3 4">
    <name type="scientific">Arcticibacter tournemirensis</name>
    <dbReference type="NCBI Taxonomy" id="699437"/>
    <lineage>
        <taxon>Bacteria</taxon>
        <taxon>Pseudomonadati</taxon>
        <taxon>Bacteroidota</taxon>
        <taxon>Sphingobacteriia</taxon>
        <taxon>Sphingobacteriales</taxon>
        <taxon>Sphingobacteriaceae</taxon>
        <taxon>Arcticibacter</taxon>
    </lineage>
</organism>
<comment type="caution">
    <text evidence="3">The sequence shown here is derived from an EMBL/GenBank/DDBJ whole genome shotgun (WGS) entry which is preliminary data.</text>
</comment>
<evidence type="ECO:0000256" key="1">
    <source>
        <dbReference type="SAM" id="Phobius"/>
    </source>
</evidence>
<dbReference type="Pfam" id="PF04773">
    <property type="entry name" value="FecR"/>
    <property type="match status" value="1"/>
</dbReference>
<dbReference type="Gene3D" id="2.60.120.1440">
    <property type="match status" value="1"/>
</dbReference>
<evidence type="ECO:0000313" key="3">
    <source>
        <dbReference type="EMBL" id="RXF68277.1"/>
    </source>
</evidence>
<protein>
    <submittedName>
        <fullName evidence="3">DUF4974 domain-containing protein</fullName>
    </submittedName>
</protein>
<evidence type="ECO:0000259" key="2">
    <source>
        <dbReference type="Pfam" id="PF04773"/>
    </source>
</evidence>
<dbReference type="InterPro" id="IPR012373">
    <property type="entry name" value="Ferrdict_sens_TM"/>
</dbReference>
<dbReference type="AlphaFoldDB" id="A0A4Q0M5K4"/>
<proteinExistence type="predicted"/>
<evidence type="ECO:0000313" key="4">
    <source>
        <dbReference type="Proteomes" id="UP000290848"/>
    </source>
</evidence>
<dbReference type="PANTHER" id="PTHR30273">
    <property type="entry name" value="PERIPLASMIC SIGNAL SENSOR AND SIGMA FACTOR ACTIVATOR FECR-RELATED"/>
    <property type="match status" value="1"/>
</dbReference>
<gene>
    <name evidence="3" type="ORF">EKH83_15465</name>
</gene>
<sequence>MEKRDLYRKYLHYGEPDFLSDDSFQEWAFSPNPENELFWTEMEQLFPEKKDTIQKALYTLRLIRFKEHIPDEQQVDAAFANHIDSLKKAGLLDYSTSATQPPRQLWYNIRKIAATFIGLLLLSGLYLLLKTREHETIVKTDFGETKQLVLPDGSQVELNANSSIRYEKEWKKGRKREIWLEGEALFKVVHINQDSLNVRPEEYFVVRTAGLKVTVLGTVFDVRQRREVTEVVLQKGKVKVSFDRKHLADLILTPGKRIVYSNQNVKEDLVETQNYTAWKEKKLLLINPTIKEIAQYLEDNFGKKIITSDSALNNKMIAGPIPISSLNDALFVISTVSNVDVIRRDSSTILLKRR</sequence>
<keyword evidence="1" id="KW-0812">Transmembrane</keyword>
<dbReference type="Gene3D" id="3.55.50.30">
    <property type="match status" value="1"/>
</dbReference>
<dbReference type="PIRSF" id="PIRSF018266">
    <property type="entry name" value="FecR"/>
    <property type="match status" value="1"/>
</dbReference>
<dbReference type="EMBL" id="RXOC01000011">
    <property type="protein sequence ID" value="RXF68277.1"/>
    <property type="molecule type" value="Genomic_DNA"/>
</dbReference>
<dbReference type="RefSeq" id="WP_128770359.1">
    <property type="nucleotide sequence ID" value="NZ_RXOC01000011.1"/>
</dbReference>
<name>A0A4Q0M5K4_9SPHI</name>
<keyword evidence="1" id="KW-0472">Membrane</keyword>
<dbReference type="Proteomes" id="UP000290848">
    <property type="component" value="Unassembled WGS sequence"/>
</dbReference>
<keyword evidence="1" id="KW-1133">Transmembrane helix</keyword>